<comment type="caution">
    <text evidence="2">The sequence shown here is derived from an EMBL/GenBank/DDBJ whole genome shotgun (WGS) entry which is preliminary data.</text>
</comment>
<dbReference type="AlphaFoldDB" id="A0A815VPU9"/>
<dbReference type="EMBL" id="CAJNOU010008530">
    <property type="protein sequence ID" value="CAF1538535.1"/>
    <property type="molecule type" value="Genomic_DNA"/>
</dbReference>
<evidence type="ECO:0000313" key="2">
    <source>
        <dbReference type="EMBL" id="CAF1538535.1"/>
    </source>
</evidence>
<dbReference type="GO" id="GO:0005886">
    <property type="term" value="C:plasma membrane"/>
    <property type="evidence" value="ECO:0007669"/>
    <property type="project" value="TreeGrafter"/>
</dbReference>
<organism evidence="2 3">
    <name type="scientific">Rotaria sordida</name>
    <dbReference type="NCBI Taxonomy" id="392033"/>
    <lineage>
        <taxon>Eukaryota</taxon>
        <taxon>Metazoa</taxon>
        <taxon>Spiralia</taxon>
        <taxon>Gnathifera</taxon>
        <taxon>Rotifera</taxon>
        <taxon>Eurotatoria</taxon>
        <taxon>Bdelloidea</taxon>
        <taxon>Philodinida</taxon>
        <taxon>Philodinidae</taxon>
        <taxon>Rotaria</taxon>
    </lineage>
</organism>
<dbReference type="InterPro" id="IPR041491">
    <property type="entry name" value="TRPM_SLOG"/>
</dbReference>
<reference evidence="2" key="1">
    <citation type="submission" date="2021-02" db="EMBL/GenBank/DDBJ databases">
        <authorList>
            <person name="Nowell W R."/>
        </authorList>
    </citation>
    <scope>NUCLEOTIDE SEQUENCE</scope>
</reference>
<dbReference type="PANTHER" id="PTHR13800:SF12">
    <property type="entry name" value="TRANSIENT RECEPTOR POTENTIAL CATION CHANNEL SUBFAMILY M MEMBER-LIKE 2"/>
    <property type="match status" value="1"/>
</dbReference>
<dbReference type="Proteomes" id="UP000663889">
    <property type="component" value="Unassembled WGS sequence"/>
</dbReference>
<dbReference type="Pfam" id="PF18139">
    <property type="entry name" value="LSDAT_euk"/>
    <property type="match status" value="1"/>
</dbReference>
<feature type="domain" description="TRPM SLOG" evidence="1">
    <location>
        <begin position="2"/>
        <end position="210"/>
    </location>
</feature>
<name>A0A815VPU9_9BILA</name>
<evidence type="ECO:0000259" key="1">
    <source>
        <dbReference type="Pfam" id="PF18139"/>
    </source>
</evidence>
<gene>
    <name evidence="2" type="ORF">SEV965_LOCUS37984</name>
</gene>
<dbReference type="InterPro" id="IPR050927">
    <property type="entry name" value="TRPM"/>
</dbReference>
<protein>
    <recommendedName>
        <fullName evidence="1">TRPM SLOG domain-containing protein</fullName>
    </recommendedName>
</protein>
<proteinExistence type="predicted"/>
<dbReference type="GO" id="GO:0099604">
    <property type="term" value="F:ligand-gated calcium channel activity"/>
    <property type="evidence" value="ECO:0007669"/>
    <property type="project" value="TreeGrafter"/>
</dbReference>
<evidence type="ECO:0000313" key="3">
    <source>
        <dbReference type="Proteomes" id="UP000663889"/>
    </source>
</evidence>
<accession>A0A815VPU9</accession>
<dbReference type="PANTHER" id="PTHR13800">
    <property type="entry name" value="TRANSIENT RECEPTOR POTENTIAL CATION CHANNEL, SUBFAMILY M, MEMBER 6"/>
    <property type="match status" value="1"/>
</dbReference>
<sequence length="326" mass="36991">MTERLEKEVIRGLIDAATIANAWILTAGINNGVSKLVGEGILHYSLLRAHPNTVKCIGMTMWGTINENTRLELKTASSGNPRPLCERQIPENIQENKETIEKNHTHCILFDGGILNEYLSDSQRNQFVTEACRNKDDDHTCYGVTIIIEGGLGSLEVINNDVEQKRPVVLIQGSGRLADILATLVEQISNPDRSQVWEPSKEEIEKAFERFYSHALYSDISTQIKQIQNILKDENRHLLNVFSVDRDKNVAEAIFKAIFNAIKKKNKSQNNQKRKGETLEEEKQCRKDEDKLVGLALKWDYLNGVLPILHARQGDMIKKKTDFIQV</sequence>